<feature type="non-terminal residue" evidence="2">
    <location>
        <position position="187"/>
    </location>
</feature>
<keyword evidence="1" id="KW-1133">Transmembrane helix</keyword>
<sequence>MSSDQRTAAPAPLDTLCRRAVAVELGIVVTLLLGFAAGTVLLDDALDPYFLDSDTSLLLVRSALVLLWMGVLAASYAAWRGQSLPVSIPDREEARVVGAAVAGTVLLATLPFALLALRTGTGIDHVASTLADPGSVFTVRTLARIALFVAGMALLYHGLIQGALRYALGGERALAAVGTTLLGGYLA</sequence>
<feature type="transmembrane region" description="Helical" evidence="1">
    <location>
        <begin position="99"/>
        <end position="117"/>
    </location>
</feature>
<keyword evidence="1" id="KW-0472">Membrane</keyword>
<comment type="caution">
    <text evidence="2">The sequence shown here is derived from an EMBL/GenBank/DDBJ whole genome shotgun (WGS) entry which is preliminary data.</text>
</comment>
<dbReference type="AlphaFoldDB" id="A0ABD6B4U1"/>
<protein>
    <submittedName>
        <fullName evidence="2">Uncharacterized protein</fullName>
    </submittedName>
</protein>
<keyword evidence="1" id="KW-0812">Transmembrane</keyword>
<dbReference type="Proteomes" id="UP001597111">
    <property type="component" value="Unassembled WGS sequence"/>
</dbReference>
<evidence type="ECO:0000256" key="1">
    <source>
        <dbReference type="SAM" id="Phobius"/>
    </source>
</evidence>
<dbReference type="EMBL" id="JBHUDH010000051">
    <property type="protein sequence ID" value="MFD1525883.1"/>
    <property type="molecule type" value="Genomic_DNA"/>
</dbReference>
<dbReference type="RefSeq" id="WP_379818280.1">
    <property type="nucleotide sequence ID" value="NZ_JBHUDH010000051.1"/>
</dbReference>
<feature type="transmembrane region" description="Helical" evidence="1">
    <location>
        <begin position="62"/>
        <end position="79"/>
    </location>
</feature>
<proteinExistence type="predicted"/>
<name>A0ABD6B4U1_9EURY</name>
<feature type="transmembrane region" description="Helical" evidence="1">
    <location>
        <begin position="21"/>
        <end position="42"/>
    </location>
</feature>
<evidence type="ECO:0000313" key="2">
    <source>
        <dbReference type="EMBL" id="MFD1525883.1"/>
    </source>
</evidence>
<keyword evidence="3" id="KW-1185">Reference proteome</keyword>
<gene>
    <name evidence="2" type="ORF">ACFR9S_06135</name>
</gene>
<feature type="transmembrane region" description="Helical" evidence="1">
    <location>
        <begin position="137"/>
        <end position="156"/>
    </location>
</feature>
<evidence type="ECO:0000313" key="3">
    <source>
        <dbReference type="Proteomes" id="UP001597111"/>
    </source>
</evidence>
<reference evidence="2 3" key="1">
    <citation type="journal article" date="2019" name="Int. J. Syst. Evol. Microbiol.">
        <title>The Global Catalogue of Microorganisms (GCM) 10K type strain sequencing project: providing services to taxonomists for standard genome sequencing and annotation.</title>
        <authorList>
            <consortium name="The Broad Institute Genomics Platform"/>
            <consortium name="The Broad Institute Genome Sequencing Center for Infectious Disease"/>
            <person name="Wu L."/>
            <person name="Ma J."/>
        </authorList>
    </citation>
    <scope>NUCLEOTIDE SEQUENCE [LARGE SCALE GENOMIC DNA]</scope>
    <source>
        <strain evidence="2 3">CGMCC 1.12285</strain>
    </source>
</reference>
<organism evidence="2 3">
    <name type="scientific">Halolamina salina</name>
    <dbReference type="NCBI Taxonomy" id="1220023"/>
    <lineage>
        <taxon>Archaea</taxon>
        <taxon>Methanobacteriati</taxon>
        <taxon>Methanobacteriota</taxon>
        <taxon>Stenosarchaea group</taxon>
        <taxon>Halobacteria</taxon>
        <taxon>Halobacteriales</taxon>
        <taxon>Haloferacaceae</taxon>
    </lineage>
</organism>
<accession>A0ABD6B4U1</accession>